<evidence type="ECO:0000313" key="2">
    <source>
        <dbReference type="EMBL" id="CAI2717914.1"/>
    </source>
</evidence>
<gene>
    <name evidence="2" type="ORF">NSPWAT_1055</name>
</gene>
<dbReference type="InterPro" id="IPR001279">
    <property type="entry name" value="Metallo-B-lactamas"/>
</dbReference>
<dbReference type="PANTHER" id="PTHR42663">
    <property type="entry name" value="HYDROLASE C777.06C-RELATED-RELATED"/>
    <property type="match status" value="1"/>
</dbReference>
<dbReference type="CDD" id="cd16279">
    <property type="entry name" value="metallo-hydrolase-like_MBL-fold"/>
    <property type="match status" value="1"/>
</dbReference>
<protein>
    <submittedName>
        <fullName evidence="2">Metal-dependent hydrolases of the beta-lactamase superfamily I PhnP protein</fullName>
    </submittedName>
</protein>
<name>A0ABN8VZK0_9BACT</name>
<dbReference type="Pfam" id="PF12706">
    <property type="entry name" value="Lactamase_B_2"/>
    <property type="match status" value="1"/>
</dbReference>
<dbReference type="GO" id="GO:0016787">
    <property type="term" value="F:hydrolase activity"/>
    <property type="evidence" value="ECO:0007669"/>
    <property type="project" value="UniProtKB-KW"/>
</dbReference>
<dbReference type="SMART" id="SM00849">
    <property type="entry name" value="Lactamase_B"/>
    <property type="match status" value="1"/>
</dbReference>
<evidence type="ECO:0000259" key="1">
    <source>
        <dbReference type="SMART" id="SM00849"/>
    </source>
</evidence>
<organism evidence="2 3">
    <name type="scientific">Nitrospina watsonii</name>
    <dbReference type="NCBI Taxonomy" id="1323948"/>
    <lineage>
        <taxon>Bacteria</taxon>
        <taxon>Pseudomonadati</taxon>
        <taxon>Nitrospinota/Tectimicrobiota group</taxon>
        <taxon>Nitrospinota</taxon>
        <taxon>Nitrospinia</taxon>
        <taxon>Nitrospinales</taxon>
        <taxon>Nitrospinaceae</taxon>
        <taxon>Nitrospina</taxon>
    </lineage>
</organism>
<dbReference type="Gene3D" id="3.60.15.10">
    <property type="entry name" value="Ribonuclease Z/Hydroxyacylglutathione hydrolase-like"/>
    <property type="match status" value="1"/>
</dbReference>
<dbReference type="PANTHER" id="PTHR42663:SF6">
    <property type="entry name" value="HYDROLASE C777.06C-RELATED"/>
    <property type="match status" value="1"/>
</dbReference>
<dbReference type="RefSeq" id="WP_282010829.1">
    <property type="nucleotide sequence ID" value="NZ_OX336137.1"/>
</dbReference>
<keyword evidence="2" id="KW-0378">Hydrolase</keyword>
<proteinExistence type="predicted"/>
<accession>A0ABN8VZK0</accession>
<dbReference type="Proteomes" id="UP001157733">
    <property type="component" value="Chromosome"/>
</dbReference>
<feature type="domain" description="Metallo-beta-lactamase" evidence="1">
    <location>
        <begin position="34"/>
        <end position="225"/>
    </location>
</feature>
<dbReference type="EMBL" id="OX336137">
    <property type="protein sequence ID" value="CAI2717914.1"/>
    <property type="molecule type" value="Genomic_DNA"/>
</dbReference>
<reference evidence="2 3" key="1">
    <citation type="submission" date="2022-09" db="EMBL/GenBank/DDBJ databases">
        <authorList>
            <person name="Kop L."/>
        </authorList>
    </citation>
    <scope>NUCLEOTIDE SEQUENCE [LARGE SCALE GENOMIC DNA]</scope>
    <source>
        <strain evidence="2 3">347</strain>
    </source>
</reference>
<keyword evidence="3" id="KW-1185">Reference proteome</keyword>
<dbReference type="InterPro" id="IPR036866">
    <property type="entry name" value="RibonucZ/Hydroxyglut_hydro"/>
</dbReference>
<dbReference type="SUPFAM" id="SSF56281">
    <property type="entry name" value="Metallo-hydrolase/oxidoreductase"/>
    <property type="match status" value="1"/>
</dbReference>
<evidence type="ECO:0000313" key="3">
    <source>
        <dbReference type="Proteomes" id="UP001157733"/>
    </source>
</evidence>
<sequence>MKLVFLGTGTSTGVPTVCCRCEVCLSTDPHNKRLRASVMVQNDGFNLLIDTSTDLRQQCLNNDIDRIHAVLYTHHHADHVHGIDELRVFNFFHKTVIPCYGNAMTLEAIRRNFNYIFNGHKPMGGGIPQLDPIVIEPEPFELGGLTIQPVDITHGNMTILGYRINDVAYVTDCSGIPDASREKLEGLEVLVLNALGFDPHPTHFCLDDALKAIDMLKPKRAILTHINHKFDHATVNRALPENVELAYDRMEIEA</sequence>